<feature type="compositionally biased region" description="Low complexity" evidence="5">
    <location>
        <begin position="171"/>
        <end position="181"/>
    </location>
</feature>
<accession>F2DPF1</accession>
<proteinExistence type="evidence at transcript level"/>
<organism evidence="6">
    <name type="scientific">Hordeum vulgare subsp. vulgare</name>
    <name type="common">Domesticated barley</name>
    <dbReference type="NCBI Taxonomy" id="112509"/>
    <lineage>
        <taxon>Eukaryota</taxon>
        <taxon>Viridiplantae</taxon>
        <taxon>Streptophyta</taxon>
        <taxon>Embryophyta</taxon>
        <taxon>Tracheophyta</taxon>
        <taxon>Spermatophyta</taxon>
        <taxon>Magnoliopsida</taxon>
        <taxon>Liliopsida</taxon>
        <taxon>Poales</taxon>
        <taxon>Poaceae</taxon>
        <taxon>BOP clade</taxon>
        <taxon>Pooideae</taxon>
        <taxon>Triticodae</taxon>
        <taxon>Triticeae</taxon>
        <taxon>Hordeinae</taxon>
        <taxon>Hordeum</taxon>
    </lineage>
</organism>
<dbReference type="PROSITE" id="PS51421">
    <property type="entry name" value="RAS"/>
    <property type="match status" value="1"/>
</dbReference>
<dbReference type="Gene3D" id="3.40.50.300">
    <property type="entry name" value="P-loop containing nucleotide triphosphate hydrolases"/>
    <property type="match status" value="1"/>
</dbReference>
<dbReference type="GO" id="GO:0003924">
    <property type="term" value="F:GTPase activity"/>
    <property type="evidence" value="ECO:0007669"/>
    <property type="project" value="InterPro"/>
</dbReference>
<reference evidence="6" key="1">
    <citation type="journal article" date="2011" name="Plant Physiol.">
        <title>Comprehensive sequence analysis of 24,783 barley full-length cDNAs derived from 12 clone libraries.</title>
        <authorList>
            <person name="Matsumoto T."/>
            <person name="Tanaka T."/>
            <person name="Sakai H."/>
            <person name="Amano N."/>
            <person name="Kanamori H."/>
            <person name="Kurita K."/>
            <person name="Kikuta A."/>
            <person name="Kamiya K."/>
            <person name="Yamamoto M."/>
            <person name="Ikawa H."/>
            <person name="Fujii N."/>
            <person name="Hori K."/>
            <person name="Itoh T."/>
            <person name="Sato K."/>
        </authorList>
    </citation>
    <scope>NUCLEOTIDE SEQUENCE</scope>
    <source>
        <tissue evidence="6">Shoot and root</tissue>
    </source>
</reference>
<dbReference type="PRINTS" id="PR00449">
    <property type="entry name" value="RASTRNSFRMNG"/>
</dbReference>
<comment type="subcellular location">
    <subcellularLocation>
        <location evidence="4">Endomembrane system</location>
        <topology evidence="4">Lipid-anchor</topology>
    </subcellularLocation>
</comment>
<dbReference type="SMART" id="SM00174">
    <property type="entry name" value="RHO"/>
    <property type="match status" value="1"/>
</dbReference>
<evidence type="ECO:0000313" key="6">
    <source>
        <dbReference type="EMBL" id="BAJ96972.1"/>
    </source>
</evidence>
<evidence type="ECO:0000256" key="1">
    <source>
        <dbReference type="ARBA" id="ARBA00006270"/>
    </source>
</evidence>
<evidence type="ECO:0000256" key="4">
    <source>
        <dbReference type="ARBA" id="ARBA00037868"/>
    </source>
</evidence>
<dbReference type="GO" id="GO:0005525">
    <property type="term" value="F:GTP binding"/>
    <property type="evidence" value="ECO:0007669"/>
    <property type="project" value="UniProtKB-KW"/>
</dbReference>
<comment type="similarity">
    <text evidence="1">Belongs to the small GTPase superfamily. Rab family.</text>
</comment>
<evidence type="ECO:0000256" key="5">
    <source>
        <dbReference type="SAM" id="MobiDB-lite"/>
    </source>
</evidence>
<dbReference type="SMART" id="SM00175">
    <property type="entry name" value="RAB"/>
    <property type="match status" value="1"/>
</dbReference>
<dbReference type="PANTHER" id="PTHR47977">
    <property type="entry name" value="RAS-RELATED PROTEIN RAB"/>
    <property type="match status" value="1"/>
</dbReference>
<feature type="region of interest" description="Disordered" evidence="5">
    <location>
        <begin position="171"/>
        <end position="196"/>
    </location>
</feature>
<sequence>MVIRWAEDTFKNDPILTLGVDFRIKKVSINEKLYKIMFWDHPHSREGPPNHMRLTASYVRNTDALLFMFSLDDVKSFDSIRAKYKEAIDVYRNYSGYSPSPIILLGSKMDLREDKEKLEKNGGVMITHEQGLQFAQEMGAVAYREFSSLSNQGFDEMMELIYQEASKYYESKPPSSQIKSKPPAPPVQQKSKCLLM</sequence>
<dbReference type="CDD" id="cd00154">
    <property type="entry name" value="Rab"/>
    <property type="match status" value="1"/>
</dbReference>
<dbReference type="EMBL" id="AK365769">
    <property type="protein sequence ID" value="BAJ96972.1"/>
    <property type="molecule type" value="mRNA"/>
</dbReference>
<dbReference type="SMART" id="SM00173">
    <property type="entry name" value="RAS"/>
    <property type="match status" value="1"/>
</dbReference>
<dbReference type="SUPFAM" id="SSF52540">
    <property type="entry name" value="P-loop containing nucleoside triphosphate hydrolases"/>
    <property type="match status" value="1"/>
</dbReference>
<dbReference type="InterPro" id="IPR050227">
    <property type="entry name" value="Rab"/>
</dbReference>
<dbReference type="InterPro" id="IPR001806">
    <property type="entry name" value="Small_GTPase"/>
</dbReference>
<protein>
    <submittedName>
        <fullName evidence="6">Predicted protein</fullName>
    </submittedName>
</protein>
<dbReference type="InterPro" id="IPR027417">
    <property type="entry name" value="P-loop_NTPase"/>
</dbReference>
<keyword evidence="3" id="KW-0342">GTP-binding</keyword>
<evidence type="ECO:0000256" key="3">
    <source>
        <dbReference type="ARBA" id="ARBA00023134"/>
    </source>
</evidence>
<evidence type="ECO:0000256" key="2">
    <source>
        <dbReference type="ARBA" id="ARBA00022741"/>
    </source>
</evidence>
<dbReference type="PROSITE" id="PS51419">
    <property type="entry name" value="RAB"/>
    <property type="match status" value="1"/>
</dbReference>
<dbReference type="AlphaFoldDB" id="F2DPF1"/>
<dbReference type="GO" id="GO:0012505">
    <property type="term" value="C:endomembrane system"/>
    <property type="evidence" value="ECO:0007669"/>
    <property type="project" value="UniProtKB-SubCell"/>
</dbReference>
<keyword evidence="2" id="KW-0547">Nucleotide-binding</keyword>
<name>F2DPF1_HORVV</name>
<dbReference type="Pfam" id="PF00071">
    <property type="entry name" value="Ras"/>
    <property type="match status" value="1"/>
</dbReference>